<keyword evidence="2" id="KW-1133">Transmembrane helix</keyword>
<feature type="transmembrane region" description="Helical" evidence="2">
    <location>
        <begin position="37"/>
        <end position="55"/>
    </location>
</feature>
<evidence type="ECO:0000313" key="7">
    <source>
        <dbReference type="Proteomes" id="UP000193978"/>
    </source>
</evidence>
<protein>
    <submittedName>
        <fullName evidence="6">Uncharacterized protein</fullName>
    </submittedName>
</protein>
<evidence type="ECO:0000259" key="3">
    <source>
        <dbReference type="Pfam" id="PF25917"/>
    </source>
</evidence>
<dbReference type="EMBL" id="CP019948">
    <property type="protein sequence ID" value="ARN81302.1"/>
    <property type="molecule type" value="Genomic_DNA"/>
</dbReference>
<dbReference type="GO" id="GO:0015562">
    <property type="term" value="F:efflux transmembrane transporter activity"/>
    <property type="evidence" value="ECO:0007669"/>
    <property type="project" value="TreeGrafter"/>
</dbReference>
<keyword evidence="2" id="KW-0472">Membrane</keyword>
<keyword evidence="7" id="KW-1185">Reference proteome</keyword>
<evidence type="ECO:0000259" key="4">
    <source>
        <dbReference type="Pfam" id="PF25954"/>
    </source>
</evidence>
<evidence type="ECO:0000256" key="1">
    <source>
        <dbReference type="ARBA" id="ARBA00009477"/>
    </source>
</evidence>
<feature type="domain" description="YknX-like C-terminal permuted SH3-like" evidence="5">
    <location>
        <begin position="348"/>
        <end position="415"/>
    </location>
</feature>
<keyword evidence="2" id="KW-0812">Transmembrane</keyword>
<comment type="similarity">
    <text evidence="1">Belongs to the membrane fusion protein (MFP) (TC 8.A.1) family.</text>
</comment>
<reference evidence="6 7" key="1">
    <citation type="submission" date="2017-02" db="EMBL/GenBank/DDBJ databases">
        <authorList>
            <person name="Peterson S.W."/>
        </authorList>
    </citation>
    <scope>NUCLEOTIDE SEQUENCE [LARGE SCALE GENOMIC DNA]</scope>
    <source>
        <strain evidence="6 7">S285</strain>
    </source>
</reference>
<evidence type="ECO:0000259" key="5">
    <source>
        <dbReference type="Pfam" id="PF25989"/>
    </source>
</evidence>
<dbReference type="InterPro" id="IPR006143">
    <property type="entry name" value="RND_pump_MFP"/>
</dbReference>
<accession>A0A1W6MUP4</accession>
<dbReference type="Pfam" id="PF25989">
    <property type="entry name" value="YknX_C"/>
    <property type="match status" value="1"/>
</dbReference>
<feature type="domain" description="CusB-like beta-barrel" evidence="4">
    <location>
        <begin position="268"/>
        <end position="340"/>
    </location>
</feature>
<dbReference type="InterPro" id="IPR058792">
    <property type="entry name" value="Beta-barrel_RND_2"/>
</dbReference>
<sequence>MTSRDPAAAMSAADDASAAAGHSGPAAPWRRYSKAQLFGMAALLLLFGALIRGAWTHYQQHNQAVADAEKRRSFVPMVQVATVKESEAVTHTTWPGTILGYTQASIFARATGYISTRNVDIGSKVRAGDVLAVIAAPDLDQQLAQARGQLVQMQAAVEQAKATAELGRVTTSRSSKLVSADSVSRQQADNDRLTYASEKAALAVAEANVVAQQAAVDRLVQLVGFEKVTAPFDGTVTARFIDVGALVQADSNSGTSLFTMIHSNVIRVQTYIPQDQASGLTPGVEGVVRVPEMARRGFPGKVTRVAGALAPGTRTLLAEIDVPNPNDVLPAGTYCTVELRIPRKTPSLIVPAGAIIFNQNGLLAAVVENGVAHMRKITILRDFGTEVEVSEGVKAGEQVIVRPPVDLQDGARVEIRAPPPGASP</sequence>
<dbReference type="InterPro" id="IPR058625">
    <property type="entry name" value="MdtA-like_BSH"/>
</dbReference>
<evidence type="ECO:0000313" key="6">
    <source>
        <dbReference type="EMBL" id="ARN81302.1"/>
    </source>
</evidence>
<dbReference type="Pfam" id="PF25954">
    <property type="entry name" value="Beta-barrel_RND_2"/>
    <property type="match status" value="1"/>
</dbReference>
<dbReference type="Pfam" id="PF25917">
    <property type="entry name" value="BSH_RND"/>
    <property type="match status" value="1"/>
</dbReference>
<dbReference type="KEGG" id="mbry:B1812_09670"/>
<dbReference type="NCBIfam" id="TIGR01730">
    <property type="entry name" value="RND_mfp"/>
    <property type="match status" value="1"/>
</dbReference>
<evidence type="ECO:0000256" key="2">
    <source>
        <dbReference type="SAM" id="Phobius"/>
    </source>
</evidence>
<name>A0A1W6MUP4_9HYPH</name>
<dbReference type="GO" id="GO:1990281">
    <property type="term" value="C:efflux pump complex"/>
    <property type="evidence" value="ECO:0007669"/>
    <property type="project" value="TreeGrafter"/>
</dbReference>
<dbReference type="SUPFAM" id="SSF111369">
    <property type="entry name" value="HlyD-like secretion proteins"/>
    <property type="match status" value="1"/>
</dbReference>
<gene>
    <name evidence="6" type="ORF">B1812_09670</name>
</gene>
<dbReference type="Gene3D" id="1.10.287.470">
    <property type="entry name" value="Helix hairpin bin"/>
    <property type="match status" value="1"/>
</dbReference>
<dbReference type="InterPro" id="IPR058637">
    <property type="entry name" value="YknX-like_C"/>
</dbReference>
<dbReference type="Gene3D" id="2.40.50.100">
    <property type="match status" value="1"/>
</dbReference>
<dbReference type="Proteomes" id="UP000193978">
    <property type="component" value="Chromosome"/>
</dbReference>
<dbReference type="Gene3D" id="2.40.420.20">
    <property type="match status" value="1"/>
</dbReference>
<dbReference type="AlphaFoldDB" id="A0A1W6MUP4"/>
<dbReference type="STRING" id="655015.B1812_09670"/>
<organism evidence="6 7">
    <name type="scientific">Methylocystis bryophila</name>
    <dbReference type="NCBI Taxonomy" id="655015"/>
    <lineage>
        <taxon>Bacteria</taxon>
        <taxon>Pseudomonadati</taxon>
        <taxon>Pseudomonadota</taxon>
        <taxon>Alphaproteobacteria</taxon>
        <taxon>Hyphomicrobiales</taxon>
        <taxon>Methylocystaceae</taxon>
        <taxon>Methylocystis</taxon>
    </lineage>
</organism>
<feature type="domain" description="Multidrug resistance protein MdtA-like barrel-sandwich hybrid" evidence="3">
    <location>
        <begin position="103"/>
        <end position="252"/>
    </location>
</feature>
<dbReference type="PANTHER" id="PTHR30469">
    <property type="entry name" value="MULTIDRUG RESISTANCE PROTEIN MDTA"/>
    <property type="match status" value="1"/>
</dbReference>
<dbReference type="PANTHER" id="PTHR30469:SF37">
    <property type="entry name" value="RAGD PROTEIN"/>
    <property type="match status" value="1"/>
</dbReference>
<dbReference type="Gene3D" id="2.40.30.170">
    <property type="match status" value="1"/>
</dbReference>
<proteinExistence type="inferred from homology"/>